<dbReference type="InterPro" id="IPR011284">
    <property type="entry name" value="3oxo_ACP_reduc"/>
</dbReference>
<protein>
    <recommendedName>
        <fullName evidence="3 11">3-oxoacyl-[acyl-carrier-protein] reductase</fullName>
        <ecNumber evidence="3 11">1.1.1.100</ecNumber>
    </recommendedName>
</protein>
<dbReference type="Gene3D" id="3.40.50.720">
    <property type="entry name" value="NAD(P)-binding Rossmann-like Domain"/>
    <property type="match status" value="1"/>
</dbReference>
<evidence type="ECO:0000313" key="13">
    <source>
        <dbReference type="EMBL" id="MCL7745746.1"/>
    </source>
</evidence>
<dbReference type="FunFam" id="3.40.50.720:FF:000173">
    <property type="entry name" value="3-oxoacyl-[acyl-carrier protein] reductase"/>
    <property type="match status" value="1"/>
</dbReference>
<dbReference type="GO" id="GO:0018454">
    <property type="term" value="F:acetoacetyl-CoA reductase activity"/>
    <property type="evidence" value="ECO:0007669"/>
    <property type="project" value="InterPro"/>
</dbReference>
<feature type="binding site" evidence="9">
    <location>
        <position position="203"/>
    </location>
    <ligand>
        <name>NADP(+)</name>
        <dbReference type="ChEBI" id="CHEBI:58349"/>
    </ligand>
</feature>
<dbReference type="CDD" id="cd05333">
    <property type="entry name" value="BKR_SDR_c"/>
    <property type="match status" value="1"/>
</dbReference>
<dbReference type="GO" id="GO:0051287">
    <property type="term" value="F:NAD binding"/>
    <property type="evidence" value="ECO:0007669"/>
    <property type="project" value="UniProtKB-UniRule"/>
</dbReference>
<dbReference type="EMBL" id="JAKRYL010000001">
    <property type="protein sequence ID" value="MCL7745746.1"/>
    <property type="molecule type" value="Genomic_DNA"/>
</dbReference>
<keyword evidence="14" id="KW-1185">Reference proteome</keyword>
<dbReference type="GO" id="GO:0004316">
    <property type="term" value="F:3-oxoacyl-[acyl-carrier-protein] reductase (NADPH) activity"/>
    <property type="evidence" value="ECO:0007669"/>
    <property type="project" value="UniProtKB-UniRule"/>
</dbReference>
<dbReference type="PROSITE" id="PS00061">
    <property type="entry name" value="ADH_SHORT"/>
    <property type="match status" value="1"/>
</dbReference>
<feature type="active site" description="Proton acceptor" evidence="8">
    <location>
        <position position="170"/>
    </location>
</feature>
<keyword evidence="11" id="KW-0443">Lipid metabolism</keyword>
<accession>A0A9X1ZWM9</accession>
<dbReference type="GO" id="GO:0042619">
    <property type="term" value="P:poly-hydroxybutyrate biosynthetic process"/>
    <property type="evidence" value="ECO:0007669"/>
    <property type="project" value="InterPro"/>
</dbReference>
<evidence type="ECO:0000313" key="14">
    <source>
        <dbReference type="Proteomes" id="UP001139150"/>
    </source>
</evidence>
<dbReference type="NCBIfam" id="TIGR01829">
    <property type="entry name" value="AcAcCoA_reduct"/>
    <property type="match status" value="1"/>
</dbReference>
<evidence type="ECO:0000259" key="12">
    <source>
        <dbReference type="SMART" id="SM00822"/>
    </source>
</evidence>
<feature type="binding site" evidence="9">
    <location>
        <begin position="170"/>
        <end position="174"/>
    </location>
    <ligand>
        <name>NADP(+)</name>
        <dbReference type="ChEBI" id="CHEBI:58349"/>
    </ligand>
</feature>
<feature type="domain" description="Ketoreductase" evidence="12">
    <location>
        <begin position="21"/>
        <end position="201"/>
    </location>
</feature>
<evidence type="ECO:0000256" key="2">
    <source>
        <dbReference type="ARBA" id="ARBA00006484"/>
    </source>
</evidence>
<gene>
    <name evidence="13" type="primary">fabG</name>
    <name evidence="13" type="ORF">MF646_01310</name>
</gene>
<organism evidence="13 14">
    <name type="scientific">Halalkalibacter alkaliphilus</name>
    <dbReference type="NCBI Taxonomy" id="2917993"/>
    <lineage>
        <taxon>Bacteria</taxon>
        <taxon>Bacillati</taxon>
        <taxon>Bacillota</taxon>
        <taxon>Bacilli</taxon>
        <taxon>Bacillales</taxon>
        <taxon>Bacillaceae</taxon>
        <taxon>Halalkalibacter</taxon>
    </lineage>
</organism>
<sequence>MSIIQNESAQKLQEGLSLEGKVAIVTGGSRGIGAAIAKDLASKGAKVVINYNARKDAADGVLFEIDQLGGSGVAFQADVSNYDQAHALVENTIDYYGKVDILVNNAGITRDRTFKKLSEQEWNEVINVNLNSIYHTTSAVINPMLEQQFGRIINISSIIGQAGGFGQTNYAASKAGMIGFTKSLALETASKGVTVNAVCPGFIETEMVAEMPEKVLEQIVGKVPMKRLGQTAEIADAVLFLANNSYITGQCINVNGGLYM</sequence>
<comment type="caution">
    <text evidence="13">The sequence shown here is derived from an EMBL/GenBank/DDBJ whole genome shotgun (WGS) entry which is preliminary data.</text>
</comment>
<dbReference type="InterPro" id="IPR036291">
    <property type="entry name" value="NAD(P)-bd_dom_sf"/>
</dbReference>
<dbReference type="RefSeq" id="WP_250094674.1">
    <property type="nucleotide sequence ID" value="NZ_JAKRYL010000001.1"/>
</dbReference>
<feature type="binding site" evidence="9">
    <location>
        <position position="105"/>
    </location>
    <ligand>
        <name>NADP(+)</name>
        <dbReference type="ChEBI" id="CHEBI:58349"/>
    </ligand>
</feature>
<dbReference type="GO" id="GO:0006633">
    <property type="term" value="P:fatty acid biosynthetic process"/>
    <property type="evidence" value="ECO:0007669"/>
    <property type="project" value="UniProtKB-KW"/>
</dbReference>
<keyword evidence="6 11" id="KW-0275">Fatty acid biosynthesis</keyword>
<proteinExistence type="inferred from homology"/>
<dbReference type="PRINTS" id="PR00081">
    <property type="entry name" value="GDHRDH"/>
</dbReference>
<dbReference type="NCBIfam" id="NF009466">
    <property type="entry name" value="PRK12826.1-2"/>
    <property type="match status" value="1"/>
</dbReference>
<keyword evidence="5 11" id="KW-0560">Oxidoreductase</keyword>
<dbReference type="InterPro" id="IPR011283">
    <property type="entry name" value="Acetoacetyl-CoA_reductase"/>
</dbReference>
<dbReference type="NCBIfam" id="NF009464">
    <property type="entry name" value="PRK12824.1"/>
    <property type="match status" value="1"/>
</dbReference>
<dbReference type="InterPro" id="IPR057326">
    <property type="entry name" value="KR_dom"/>
</dbReference>
<dbReference type="PANTHER" id="PTHR42879:SF2">
    <property type="entry name" value="3-OXOACYL-[ACYL-CARRIER-PROTEIN] REDUCTASE FABG"/>
    <property type="match status" value="1"/>
</dbReference>
<comment type="similarity">
    <text evidence="2 10">Belongs to the short-chain dehydrogenases/reductases (SDR) family.</text>
</comment>
<dbReference type="SMART" id="SM00822">
    <property type="entry name" value="PKS_KR"/>
    <property type="match status" value="1"/>
</dbReference>
<keyword evidence="11" id="KW-0444">Lipid biosynthesis</keyword>
<comment type="function">
    <text evidence="11">Catalyzes the NADPH-dependent reduction of beta-ketoacyl-ACP substrates to beta-hydroxyacyl-ACP products, the first reductive step in the elongation cycle of fatty acid biosynthesis.</text>
</comment>
<dbReference type="PANTHER" id="PTHR42879">
    <property type="entry name" value="3-OXOACYL-(ACYL-CARRIER-PROTEIN) REDUCTASE"/>
    <property type="match status" value="1"/>
</dbReference>
<dbReference type="InterPro" id="IPR020904">
    <property type="entry name" value="Sc_DH/Rdtase_CS"/>
</dbReference>
<comment type="pathway">
    <text evidence="1 11">Lipid metabolism; fatty acid biosynthesis.</text>
</comment>
<dbReference type="Pfam" id="PF00106">
    <property type="entry name" value="adh_short"/>
    <property type="match status" value="1"/>
</dbReference>
<dbReference type="AlphaFoldDB" id="A0A9X1ZWM9"/>
<evidence type="ECO:0000256" key="11">
    <source>
        <dbReference type="RuleBase" id="RU366074"/>
    </source>
</evidence>
<comment type="catalytic activity">
    <reaction evidence="7 11">
        <text>a (3R)-hydroxyacyl-[ACP] + NADP(+) = a 3-oxoacyl-[ACP] + NADPH + H(+)</text>
        <dbReference type="Rhea" id="RHEA:17397"/>
        <dbReference type="Rhea" id="RHEA-COMP:9916"/>
        <dbReference type="Rhea" id="RHEA-COMP:9945"/>
        <dbReference type="ChEBI" id="CHEBI:15378"/>
        <dbReference type="ChEBI" id="CHEBI:57783"/>
        <dbReference type="ChEBI" id="CHEBI:58349"/>
        <dbReference type="ChEBI" id="CHEBI:78776"/>
        <dbReference type="ChEBI" id="CHEBI:78827"/>
        <dbReference type="EC" id="1.1.1.100"/>
    </reaction>
</comment>
<dbReference type="SUPFAM" id="SSF51735">
    <property type="entry name" value="NAD(P)-binding Rossmann-fold domains"/>
    <property type="match status" value="1"/>
</dbReference>
<dbReference type="NCBIfam" id="NF005559">
    <property type="entry name" value="PRK07231.1"/>
    <property type="match status" value="1"/>
</dbReference>
<dbReference type="InterPro" id="IPR050259">
    <property type="entry name" value="SDR"/>
</dbReference>
<dbReference type="PRINTS" id="PR00080">
    <property type="entry name" value="SDRFAMILY"/>
</dbReference>
<evidence type="ECO:0000256" key="4">
    <source>
        <dbReference type="ARBA" id="ARBA00022832"/>
    </source>
</evidence>
<feature type="binding site" evidence="9">
    <location>
        <begin position="27"/>
        <end position="30"/>
    </location>
    <ligand>
        <name>NADP(+)</name>
        <dbReference type="ChEBI" id="CHEBI:58349"/>
    </ligand>
</feature>
<evidence type="ECO:0000256" key="1">
    <source>
        <dbReference type="ARBA" id="ARBA00005194"/>
    </source>
</evidence>
<dbReference type="NCBIfam" id="TIGR01830">
    <property type="entry name" value="3oxo_ACP_reduc"/>
    <property type="match status" value="1"/>
</dbReference>
<dbReference type="EC" id="1.1.1.100" evidence="3 11"/>
<evidence type="ECO:0000256" key="5">
    <source>
        <dbReference type="ARBA" id="ARBA00023002"/>
    </source>
</evidence>
<keyword evidence="4 11" id="KW-0276">Fatty acid metabolism</keyword>
<reference evidence="13" key="1">
    <citation type="submission" date="2022-02" db="EMBL/GenBank/DDBJ databases">
        <title>Halalkalibacter sp. nov. isolated from Lonar Lake, India.</title>
        <authorList>
            <person name="Joshi A."/>
            <person name="Thite S."/>
            <person name="Lodha T."/>
        </authorList>
    </citation>
    <scope>NUCLEOTIDE SEQUENCE</scope>
    <source>
        <strain evidence="13">MEB205</strain>
    </source>
</reference>
<dbReference type="GO" id="GO:0005737">
    <property type="term" value="C:cytoplasm"/>
    <property type="evidence" value="ECO:0007669"/>
    <property type="project" value="InterPro"/>
</dbReference>
<evidence type="ECO:0000256" key="9">
    <source>
        <dbReference type="PIRSR" id="PIRSR611284-2"/>
    </source>
</evidence>
<comment type="subunit">
    <text evidence="11">Homotetramer.</text>
</comment>
<evidence type="ECO:0000256" key="10">
    <source>
        <dbReference type="RuleBase" id="RU000363"/>
    </source>
</evidence>
<dbReference type="InterPro" id="IPR002347">
    <property type="entry name" value="SDR_fam"/>
</dbReference>
<name>A0A9X1ZWM9_9BACI</name>
<evidence type="ECO:0000256" key="7">
    <source>
        <dbReference type="ARBA" id="ARBA00048508"/>
    </source>
</evidence>
<evidence type="ECO:0000256" key="3">
    <source>
        <dbReference type="ARBA" id="ARBA00012948"/>
    </source>
</evidence>
<evidence type="ECO:0000256" key="6">
    <source>
        <dbReference type="ARBA" id="ARBA00023160"/>
    </source>
</evidence>
<evidence type="ECO:0000256" key="8">
    <source>
        <dbReference type="PIRSR" id="PIRSR611284-1"/>
    </source>
</evidence>
<keyword evidence="9 11" id="KW-0521">NADP</keyword>
<dbReference type="Proteomes" id="UP001139150">
    <property type="component" value="Unassembled WGS sequence"/>
</dbReference>